<proteinExistence type="predicted"/>
<dbReference type="Proteomes" id="UP000001817">
    <property type="component" value="Chromosome 2"/>
</dbReference>
<protein>
    <submittedName>
        <fullName evidence="1">Uncharacterized protein</fullName>
    </submittedName>
</protein>
<dbReference type="EMBL" id="CP000271">
    <property type="protein sequence ID" value="ABE35433.1"/>
    <property type="molecule type" value="Genomic_DNA"/>
</dbReference>
<keyword evidence="2" id="KW-1185">Reference proteome</keyword>
<organism evidence="1 2">
    <name type="scientific">Paraburkholderia xenovorans (strain LB400)</name>
    <dbReference type="NCBI Taxonomy" id="266265"/>
    <lineage>
        <taxon>Bacteria</taxon>
        <taxon>Pseudomonadati</taxon>
        <taxon>Pseudomonadota</taxon>
        <taxon>Betaproteobacteria</taxon>
        <taxon>Burkholderiales</taxon>
        <taxon>Burkholderiaceae</taxon>
        <taxon>Paraburkholderia</taxon>
    </lineage>
</organism>
<name>Q13KF6_PARXL</name>
<sequence length="80" mass="8978">MRTAKKRLLGDAIWNSPARCDLLKTDQAANNNGQMCSRGACFFYWCYSNSAGQKIWVSDRTVFVVEEDQTDNPGRAGRDA</sequence>
<evidence type="ECO:0000313" key="1">
    <source>
        <dbReference type="EMBL" id="ABE35433.1"/>
    </source>
</evidence>
<gene>
    <name evidence="1" type="ORF">Bxe_B0514</name>
</gene>
<dbReference type="KEGG" id="bxe:Bxe_B0514"/>
<reference evidence="1 2" key="1">
    <citation type="journal article" date="2006" name="Proc. Natl. Acad. Sci. U.S.A.">
        <title>Burkholderia xenovorans LB400 harbors a multi-replicon, 9.73-Mbp genome shaped for versatility.</title>
        <authorList>
            <person name="Chain P.S."/>
            <person name="Denef V.J."/>
            <person name="Konstantinidis K.T."/>
            <person name="Vergez L.M."/>
            <person name="Agullo L."/>
            <person name="Reyes V.L."/>
            <person name="Hauser L."/>
            <person name="Cordova M."/>
            <person name="Gomez L."/>
            <person name="Gonzalez M."/>
            <person name="Land M."/>
            <person name="Lao V."/>
            <person name="Larimer F."/>
            <person name="LiPuma J.J."/>
            <person name="Mahenthiralingam E."/>
            <person name="Malfatti S.A."/>
            <person name="Marx C.J."/>
            <person name="Parnell J.J."/>
            <person name="Ramette A."/>
            <person name="Richardson P."/>
            <person name="Seeger M."/>
            <person name="Smith D."/>
            <person name="Spilker T."/>
            <person name="Sul W.J."/>
            <person name="Tsoi T.V."/>
            <person name="Ulrich L.E."/>
            <person name="Zhulin I.B."/>
            <person name="Tiedje J.M."/>
        </authorList>
    </citation>
    <scope>NUCLEOTIDE SEQUENCE [LARGE SCALE GENOMIC DNA]</scope>
    <source>
        <strain evidence="1 2">LB400</strain>
    </source>
</reference>
<dbReference type="AlphaFoldDB" id="Q13KF6"/>
<accession>Q13KF6</accession>
<evidence type="ECO:0000313" key="2">
    <source>
        <dbReference type="Proteomes" id="UP000001817"/>
    </source>
</evidence>